<evidence type="ECO:0000313" key="2">
    <source>
        <dbReference type="Proteomes" id="UP000199356"/>
    </source>
</evidence>
<dbReference type="Proteomes" id="UP000199356">
    <property type="component" value="Unassembled WGS sequence"/>
</dbReference>
<proteinExistence type="predicted"/>
<organism evidence="1 2">
    <name type="scientific">Tranquillimonas alkanivorans</name>
    <dbReference type="NCBI Taxonomy" id="441119"/>
    <lineage>
        <taxon>Bacteria</taxon>
        <taxon>Pseudomonadati</taxon>
        <taxon>Pseudomonadota</taxon>
        <taxon>Alphaproteobacteria</taxon>
        <taxon>Rhodobacterales</taxon>
        <taxon>Roseobacteraceae</taxon>
        <taxon>Tranquillimonas</taxon>
    </lineage>
</organism>
<gene>
    <name evidence="1" type="ORF">SAMN04488047_101137</name>
</gene>
<keyword evidence="2" id="KW-1185">Reference proteome</keyword>
<protein>
    <submittedName>
        <fullName evidence="1">Uncharacterized protein</fullName>
    </submittedName>
</protein>
<dbReference type="RefSeq" id="WP_281243752.1">
    <property type="nucleotide sequence ID" value="NZ_FOXA01000001.1"/>
</dbReference>
<evidence type="ECO:0000313" key="1">
    <source>
        <dbReference type="EMBL" id="SFO84960.1"/>
    </source>
</evidence>
<reference evidence="1 2" key="1">
    <citation type="submission" date="2016-10" db="EMBL/GenBank/DDBJ databases">
        <authorList>
            <person name="de Groot N.N."/>
        </authorList>
    </citation>
    <scope>NUCLEOTIDE SEQUENCE [LARGE SCALE GENOMIC DNA]</scope>
    <source>
        <strain evidence="1 2">DSM 19547</strain>
    </source>
</reference>
<accession>A0A1I5KIT0</accession>
<dbReference type="EMBL" id="FOXA01000001">
    <property type="protein sequence ID" value="SFO84960.1"/>
    <property type="molecule type" value="Genomic_DNA"/>
</dbReference>
<sequence>MKAMLFAFVAIAVIAVAADFALDYTGYSIMERTAGANVRLD</sequence>
<dbReference type="AlphaFoldDB" id="A0A1I5KIT0"/>
<name>A0A1I5KIT0_9RHOB</name>